<name>A0A1B9NCR8_9MICO</name>
<dbReference type="InterPro" id="IPR038694">
    <property type="entry name" value="DUF427_sf"/>
</dbReference>
<dbReference type="InterPro" id="IPR007361">
    <property type="entry name" value="DUF427"/>
</dbReference>
<protein>
    <submittedName>
        <fullName evidence="1">Uncharacterized protein</fullName>
    </submittedName>
</protein>
<reference evidence="1 2" key="1">
    <citation type="submission" date="2016-05" db="EMBL/GenBank/DDBJ databases">
        <authorList>
            <person name="Lavstsen T."/>
            <person name="Jespersen J.S."/>
        </authorList>
    </citation>
    <scope>NUCLEOTIDE SEQUENCE [LARGE SCALE GENOMIC DNA]</scope>
    <source>
        <strain evidence="1 2">YLB-01</strain>
    </source>
</reference>
<evidence type="ECO:0000313" key="1">
    <source>
        <dbReference type="EMBL" id="OCG74396.1"/>
    </source>
</evidence>
<dbReference type="AlphaFoldDB" id="A0A1B9NCR8"/>
<dbReference type="EMBL" id="LXMD01000022">
    <property type="protein sequence ID" value="OCG74396.1"/>
    <property type="molecule type" value="Genomic_DNA"/>
</dbReference>
<dbReference type="OrthoDB" id="9815163at2"/>
<comment type="caution">
    <text evidence="1">The sequence shown here is derived from an EMBL/GenBank/DDBJ whole genome shotgun (WGS) entry which is preliminary data.</text>
</comment>
<evidence type="ECO:0000313" key="2">
    <source>
        <dbReference type="Proteomes" id="UP000093355"/>
    </source>
</evidence>
<dbReference type="Gene3D" id="2.170.150.40">
    <property type="entry name" value="Domain of unknown function (DUF427)"/>
    <property type="match status" value="1"/>
</dbReference>
<proteinExistence type="predicted"/>
<dbReference type="PANTHER" id="PTHR34310">
    <property type="entry name" value="DUF427 DOMAIN PROTEIN (AFU_ORTHOLOGUE AFUA_3G02220)"/>
    <property type="match status" value="1"/>
</dbReference>
<keyword evidence="2" id="KW-1185">Reference proteome</keyword>
<organism evidence="1 2">
    <name type="scientific">Microbacterium sediminis</name>
    <dbReference type="NCBI Taxonomy" id="904291"/>
    <lineage>
        <taxon>Bacteria</taxon>
        <taxon>Bacillati</taxon>
        <taxon>Actinomycetota</taxon>
        <taxon>Actinomycetes</taxon>
        <taxon>Micrococcales</taxon>
        <taxon>Microbacteriaceae</taxon>
        <taxon>Microbacterium</taxon>
    </lineage>
</organism>
<dbReference type="PANTHER" id="PTHR34310:SF5">
    <property type="entry name" value="DUF427 DOMAIN PROTEIN (AFU_ORTHOLOGUE AFUA_3G02220)"/>
    <property type="match status" value="1"/>
</dbReference>
<accession>A0A1B9NCR8</accession>
<dbReference type="Pfam" id="PF04248">
    <property type="entry name" value="NTP_transf_9"/>
    <property type="match status" value="1"/>
</dbReference>
<dbReference type="STRING" id="904291.A7J15_06090"/>
<gene>
    <name evidence="1" type="ORF">A7J15_06090</name>
</gene>
<sequence>MKALWRDHVVAEAPDDELVKVDGAWYFPPTAVDRDLLVESPTPYTCSWRGEIQYYSIEADGEVEPDAAWCYPTMPQEAIDRIGLDAREYIAFSPAVTLV</sequence>
<dbReference type="Proteomes" id="UP000093355">
    <property type="component" value="Unassembled WGS sequence"/>
</dbReference>